<feature type="compositionally biased region" description="Polar residues" evidence="1">
    <location>
        <begin position="128"/>
        <end position="138"/>
    </location>
</feature>
<reference evidence="2" key="1">
    <citation type="journal article" date="2014" name="PLoS ONE">
        <title>Transcriptome-Based Identification of ABC Transporters in the Western Tarnished Plant Bug Lygus hesperus.</title>
        <authorList>
            <person name="Hull J.J."/>
            <person name="Chaney K."/>
            <person name="Geib S.M."/>
            <person name="Fabrick J.A."/>
            <person name="Brent C.S."/>
            <person name="Walsh D."/>
            <person name="Lavine L.C."/>
        </authorList>
    </citation>
    <scope>NUCLEOTIDE SEQUENCE</scope>
</reference>
<proteinExistence type="predicted"/>
<feature type="non-terminal residue" evidence="2">
    <location>
        <position position="1"/>
    </location>
</feature>
<feature type="non-terminal residue" evidence="2">
    <location>
        <position position="160"/>
    </location>
</feature>
<gene>
    <name evidence="2" type="ORF">CM83_9499</name>
</gene>
<dbReference type="AlphaFoldDB" id="A0A0A9VZ12"/>
<evidence type="ECO:0000256" key="1">
    <source>
        <dbReference type="SAM" id="MobiDB-lite"/>
    </source>
</evidence>
<feature type="compositionally biased region" description="Polar residues" evidence="1">
    <location>
        <begin position="59"/>
        <end position="69"/>
    </location>
</feature>
<name>A0A0A9VZ12_LYGHE</name>
<protein>
    <submittedName>
        <fullName evidence="2">Uncharacterized protein</fullName>
    </submittedName>
</protein>
<feature type="region of interest" description="Disordered" evidence="1">
    <location>
        <begin position="50"/>
        <end position="75"/>
    </location>
</feature>
<evidence type="ECO:0000313" key="2">
    <source>
        <dbReference type="EMBL" id="JAG00406.1"/>
    </source>
</evidence>
<feature type="region of interest" description="Disordered" evidence="1">
    <location>
        <begin position="118"/>
        <end position="144"/>
    </location>
</feature>
<accession>A0A0A9VZ12</accession>
<reference evidence="2" key="2">
    <citation type="submission" date="2014-07" db="EMBL/GenBank/DDBJ databases">
        <authorList>
            <person name="Hull J."/>
        </authorList>
    </citation>
    <scope>NUCLEOTIDE SEQUENCE</scope>
</reference>
<sequence length="160" mass="18813">QLQQQQQHQIQHQQQQIQQQQLSFKNSLLQQQEVQYQQIKKLQQQIQRQQISSRTKSQMMQQNKQSEGLFSNMRPEGFYMQEDTWREMPENMHQGYQKEYAKEQSFFSRSKGEKYPTMQNEMGELDKSQSNQSNTQAKPTAGTISGMLADFSRALGLGNS</sequence>
<organism evidence="2">
    <name type="scientific">Lygus hesperus</name>
    <name type="common">Western plant bug</name>
    <dbReference type="NCBI Taxonomy" id="30085"/>
    <lineage>
        <taxon>Eukaryota</taxon>
        <taxon>Metazoa</taxon>
        <taxon>Ecdysozoa</taxon>
        <taxon>Arthropoda</taxon>
        <taxon>Hexapoda</taxon>
        <taxon>Insecta</taxon>
        <taxon>Pterygota</taxon>
        <taxon>Neoptera</taxon>
        <taxon>Paraneoptera</taxon>
        <taxon>Hemiptera</taxon>
        <taxon>Heteroptera</taxon>
        <taxon>Panheteroptera</taxon>
        <taxon>Cimicomorpha</taxon>
        <taxon>Miridae</taxon>
        <taxon>Mirini</taxon>
        <taxon>Lygus</taxon>
    </lineage>
</organism>
<dbReference type="EMBL" id="GBHO01043198">
    <property type="protein sequence ID" value="JAG00406.1"/>
    <property type="molecule type" value="Transcribed_RNA"/>
</dbReference>